<sequence length="67" mass="7376">PLLLSHLPGAVVPGDGARLHRLSHIARAVVRAARGVPVHARVFGMGPEQRQPHMHQHDGSRVRRRSL</sequence>
<dbReference type="EMBL" id="CVQI01037023">
    <property type="protein sequence ID" value="CRK47825.1"/>
    <property type="molecule type" value="Genomic_DNA"/>
</dbReference>
<feature type="non-terminal residue" evidence="2">
    <location>
        <position position="1"/>
    </location>
</feature>
<name>A0A0G4NMX5_VERLO</name>
<evidence type="ECO:0000313" key="3">
    <source>
        <dbReference type="Proteomes" id="UP000045706"/>
    </source>
</evidence>
<dbReference type="AlphaFoldDB" id="A0A0G4NMX5"/>
<protein>
    <submittedName>
        <fullName evidence="2">Uncharacterized protein</fullName>
    </submittedName>
</protein>
<reference evidence="3" key="1">
    <citation type="submission" date="2015-05" db="EMBL/GenBank/DDBJ databases">
        <authorList>
            <person name="Fogelqvist Johan"/>
        </authorList>
    </citation>
    <scope>NUCLEOTIDE SEQUENCE [LARGE SCALE GENOMIC DNA]</scope>
</reference>
<evidence type="ECO:0000256" key="1">
    <source>
        <dbReference type="SAM" id="MobiDB-lite"/>
    </source>
</evidence>
<dbReference type="Proteomes" id="UP000045706">
    <property type="component" value="Unassembled WGS sequence"/>
</dbReference>
<feature type="region of interest" description="Disordered" evidence="1">
    <location>
        <begin position="44"/>
        <end position="67"/>
    </location>
</feature>
<organism evidence="2 3">
    <name type="scientific">Verticillium longisporum</name>
    <name type="common">Verticillium dahliae var. longisporum</name>
    <dbReference type="NCBI Taxonomy" id="100787"/>
    <lineage>
        <taxon>Eukaryota</taxon>
        <taxon>Fungi</taxon>
        <taxon>Dikarya</taxon>
        <taxon>Ascomycota</taxon>
        <taxon>Pezizomycotina</taxon>
        <taxon>Sordariomycetes</taxon>
        <taxon>Hypocreomycetidae</taxon>
        <taxon>Glomerellales</taxon>
        <taxon>Plectosphaerellaceae</taxon>
        <taxon>Verticillium</taxon>
    </lineage>
</organism>
<accession>A0A0G4NMX5</accession>
<evidence type="ECO:0000313" key="2">
    <source>
        <dbReference type="EMBL" id="CRK47825.1"/>
    </source>
</evidence>
<gene>
    <name evidence="2" type="ORF">BN1723_020407</name>
</gene>
<proteinExistence type="predicted"/>